<keyword evidence="3" id="KW-1185">Reference proteome</keyword>
<keyword evidence="1" id="KW-1133">Transmembrane helix</keyword>
<dbReference type="EMBL" id="CAJGYO010000019">
    <property type="protein sequence ID" value="CAD6338833.1"/>
    <property type="molecule type" value="Genomic_DNA"/>
</dbReference>
<feature type="transmembrane region" description="Helical" evidence="1">
    <location>
        <begin position="214"/>
        <end position="233"/>
    </location>
</feature>
<feature type="transmembrane region" description="Helical" evidence="1">
    <location>
        <begin position="154"/>
        <end position="175"/>
    </location>
</feature>
<keyword evidence="1" id="KW-0472">Membrane</keyword>
<feature type="transmembrane region" description="Helical" evidence="1">
    <location>
        <begin position="121"/>
        <end position="142"/>
    </location>
</feature>
<evidence type="ECO:0000313" key="3">
    <source>
        <dbReference type="Proteomes" id="UP000604825"/>
    </source>
</evidence>
<dbReference type="Proteomes" id="UP000604825">
    <property type="component" value="Unassembled WGS sequence"/>
</dbReference>
<evidence type="ECO:0000256" key="1">
    <source>
        <dbReference type="SAM" id="Phobius"/>
    </source>
</evidence>
<organism evidence="2 3">
    <name type="scientific">Miscanthus lutarioriparius</name>
    <dbReference type="NCBI Taxonomy" id="422564"/>
    <lineage>
        <taxon>Eukaryota</taxon>
        <taxon>Viridiplantae</taxon>
        <taxon>Streptophyta</taxon>
        <taxon>Embryophyta</taxon>
        <taxon>Tracheophyta</taxon>
        <taxon>Spermatophyta</taxon>
        <taxon>Magnoliopsida</taxon>
        <taxon>Liliopsida</taxon>
        <taxon>Poales</taxon>
        <taxon>Poaceae</taxon>
        <taxon>PACMAD clade</taxon>
        <taxon>Panicoideae</taxon>
        <taxon>Andropogonodae</taxon>
        <taxon>Andropogoneae</taxon>
        <taxon>Saccharinae</taxon>
        <taxon>Miscanthus</taxon>
    </lineage>
</organism>
<accession>A0A811SC17</accession>
<reference evidence="2" key="1">
    <citation type="submission" date="2020-10" db="EMBL/GenBank/DDBJ databases">
        <authorList>
            <person name="Han B."/>
            <person name="Lu T."/>
            <person name="Zhao Q."/>
            <person name="Huang X."/>
            <person name="Zhao Y."/>
        </authorList>
    </citation>
    <scope>NUCLEOTIDE SEQUENCE</scope>
</reference>
<feature type="transmembrane region" description="Helical" evidence="1">
    <location>
        <begin position="29"/>
        <end position="49"/>
    </location>
</feature>
<sequence>MASASCAVPGPCSSSVKNAMGDETKRSTVTVALLVLACCHAALTVSNISAPHDDDDDPATAAARGVEPVGYLASMASTVIAAYVASAACGGGHGRGRRRRLRLEDLLAEVRRTWARPAATALYIELLTTAMALLLLTLRVFLGAAATGEAGTAVGLLTASGSVALVGWLAPVLFAHSDIACRMSLVVAVVEEEDGYAGRAAVHRAETLVAGRRARGVVVGLVAAAIEQVPAWLCGDGAPALVLGPAVLAAKIAACCACAAFYYDCRRRHDRVGDGGGTFKLDEGMSKCCEVDDAWDMADESEAEEFWSALACFRLT</sequence>
<dbReference type="AlphaFoldDB" id="A0A811SC17"/>
<proteinExistence type="predicted"/>
<gene>
    <name evidence="2" type="ORF">NCGR_LOCUS62931</name>
</gene>
<dbReference type="OrthoDB" id="696600at2759"/>
<comment type="caution">
    <text evidence="2">The sequence shown here is derived from an EMBL/GenBank/DDBJ whole genome shotgun (WGS) entry which is preliminary data.</text>
</comment>
<feature type="transmembrane region" description="Helical" evidence="1">
    <location>
        <begin position="69"/>
        <end position="92"/>
    </location>
</feature>
<evidence type="ECO:0000313" key="2">
    <source>
        <dbReference type="EMBL" id="CAD6338833.1"/>
    </source>
</evidence>
<keyword evidence="1" id="KW-0812">Transmembrane</keyword>
<protein>
    <submittedName>
        <fullName evidence="2">Uncharacterized protein</fullName>
    </submittedName>
</protein>
<dbReference type="PANTHER" id="PTHR33133">
    <property type="entry name" value="OS08G0107100 PROTEIN-RELATED"/>
    <property type="match status" value="1"/>
</dbReference>
<dbReference type="PANTHER" id="PTHR33133:SF14">
    <property type="entry name" value="OS06G0653700 PROTEIN"/>
    <property type="match status" value="1"/>
</dbReference>
<name>A0A811SC17_9POAL</name>
<feature type="transmembrane region" description="Helical" evidence="1">
    <location>
        <begin position="239"/>
        <end position="263"/>
    </location>
</feature>